<organism evidence="1 2">
    <name type="scientific">Flagellimonas maritima</name>
    <dbReference type="NCBI Taxonomy" id="1383885"/>
    <lineage>
        <taxon>Bacteria</taxon>
        <taxon>Pseudomonadati</taxon>
        <taxon>Bacteroidota</taxon>
        <taxon>Flavobacteriia</taxon>
        <taxon>Flavobacteriales</taxon>
        <taxon>Flavobacteriaceae</taxon>
        <taxon>Flagellimonas</taxon>
    </lineage>
</organism>
<gene>
    <name evidence="1" type="ORF">HME9304_02713</name>
</gene>
<reference evidence="1 2" key="1">
    <citation type="submission" date="2018-06" db="EMBL/GenBank/DDBJ databases">
        <title>Spongiibacterium sp. HME9304 Genome sequencing and assembly.</title>
        <authorList>
            <person name="Kang H."/>
            <person name="Kim H."/>
            <person name="Joh K."/>
        </authorList>
    </citation>
    <scope>NUCLEOTIDE SEQUENCE [LARGE SCALE GENOMIC DNA]</scope>
    <source>
        <strain evidence="1 2">HME9304</strain>
    </source>
</reference>
<dbReference type="RefSeq" id="WP_112379048.1">
    <property type="nucleotide sequence ID" value="NZ_CP030104.1"/>
</dbReference>
<name>A0A2Z4LV39_9FLAO</name>
<dbReference type="SUPFAM" id="SSF69635">
    <property type="entry name" value="Type III secretory system chaperone-like"/>
    <property type="match status" value="1"/>
</dbReference>
<protein>
    <recommendedName>
        <fullName evidence="3">YbjN domain-containing protein</fullName>
    </recommendedName>
</protein>
<dbReference type="KEGG" id="spon:HME9304_02713"/>
<keyword evidence="2" id="KW-1185">Reference proteome</keyword>
<evidence type="ECO:0008006" key="3">
    <source>
        <dbReference type="Google" id="ProtNLM"/>
    </source>
</evidence>
<evidence type="ECO:0000313" key="2">
    <source>
        <dbReference type="Proteomes" id="UP000248536"/>
    </source>
</evidence>
<dbReference type="Proteomes" id="UP000248536">
    <property type="component" value="Chromosome"/>
</dbReference>
<dbReference type="AlphaFoldDB" id="A0A2Z4LV39"/>
<accession>A0A2Z4LV39</accession>
<sequence length="164" mass="18779">MRNLFLLLAILLVFDVVHSQEMTSKILYDIIEKEADTVKIKGNSYQFLINDVGFICVFDENANRMRIISPIVKREEIGEEELLNAMVANFHSVLDVKYALSDEVIWSVFIHPLRELSEHQIQDAIKQVYAAALTFGSSYSSTGMVFPGNTRKKEKQKPKILKKI</sequence>
<dbReference type="Gene3D" id="3.30.1460.10">
    <property type="match status" value="1"/>
</dbReference>
<dbReference type="OrthoDB" id="571431at2"/>
<evidence type="ECO:0000313" key="1">
    <source>
        <dbReference type="EMBL" id="AWX45686.1"/>
    </source>
</evidence>
<proteinExistence type="predicted"/>
<dbReference type="EMBL" id="CP030104">
    <property type="protein sequence ID" value="AWX45686.1"/>
    <property type="molecule type" value="Genomic_DNA"/>
</dbReference>